<dbReference type="EMBL" id="GEEE01000898">
    <property type="protein sequence ID" value="JAP62327.1"/>
    <property type="molecule type" value="Transcribed_RNA"/>
</dbReference>
<dbReference type="SUPFAM" id="SSF54695">
    <property type="entry name" value="POZ domain"/>
    <property type="match status" value="1"/>
</dbReference>
<dbReference type="InterPro" id="IPR011333">
    <property type="entry name" value="SKP1/BTB/POZ_sf"/>
</dbReference>
<dbReference type="Gene3D" id="2.100.10.30">
    <property type="entry name" value="Jacalin-like lectin domain"/>
    <property type="match status" value="1"/>
</dbReference>
<dbReference type="PANTHER" id="PTHR46105:SF5">
    <property type="entry name" value="ZINC FINGER AND BTB DOMAIN-CONTAINING PROTEIN 44 ISOFORM X1"/>
    <property type="match status" value="1"/>
</dbReference>
<evidence type="ECO:0000256" key="8">
    <source>
        <dbReference type="ARBA" id="ARBA00023163"/>
    </source>
</evidence>
<dbReference type="CDD" id="cd18186">
    <property type="entry name" value="BTB_POZ_ZBTB_KLHL-like"/>
    <property type="match status" value="1"/>
</dbReference>
<evidence type="ECO:0000313" key="11">
    <source>
        <dbReference type="EMBL" id="JAP61652.1"/>
    </source>
</evidence>
<comment type="subcellular location">
    <subcellularLocation>
        <location evidence="1">Nucleus</location>
    </subcellularLocation>
</comment>
<reference evidence="11" key="1">
    <citation type="submission" date="2016-01" db="EMBL/GenBank/DDBJ databases">
        <title>Reference transcriptome for the parasite Schistocephalus solidus: insights into the molecular evolution of parasitism.</title>
        <authorList>
            <person name="Hebert F.O."/>
            <person name="Grambauer S."/>
            <person name="Barber I."/>
            <person name="Landry C.R."/>
            <person name="Aubin-Horth N."/>
        </authorList>
    </citation>
    <scope>NUCLEOTIDE SEQUENCE</scope>
</reference>
<dbReference type="GO" id="GO:0000978">
    <property type="term" value="F:RNA polymerase II cis-regulatory region sequence-specific DNA binding"/>
    <property type="evidence" value="ECO:0007669"/>
    <property type="project" value="TreeGrafter"/>
</dbReference>
<name>A0A0V0J966_SCHSO</name>
<dbReference type="EMBL" id="GEEE01001573">
    <property type="protein sequence ID" value="JAP61652.1"/>
    <property type="molecule type" value="Transcribed_RNA"/>
</dbReference>
<sequence length="452" mass="51511">MKTSCLITPESLFEGTKEWCQWSQLMCYDDLRKAAKFTDTVIIVEGRKFPVHSQLLSVSSEYFEHIAFRDFPVAPEIHLADVTSASTFELLLNFVYSGSLPITEENFTELYRDSSFFLMPQALDVCRKWLLSQLDVSSPNEKVLQLAADIILSHGDDEILDSVFTVLAKDLEKYKAIILTLGPQKFHELVRSKNIVLIDDDQLLMGVFYFTKLLQISSTIFPAENTNLKLVDFRNRLTARPSALFISDQRFGSYPQYEETYVHYSAERFVTCNGFPPDEWTISGLTFYELDVWGGSTGLIAGVDVEYRNIWSGEQREFLCNLNTTHGMQYATRKLELEAGETIDSIRLNSGWLIDRIGFTTSRRRRLNYGSSTGGGLREVTRTTSCQRYDDPEHRSLGWGEWQQPTLALHGFAYTLISTLGKITWVDVQFIFSGLDESAARLIDSPKVKLSI</sequence>
<evidence type="ECO:0000256" key="2">
    <source>
        <dbReference type="ARBA" id="ARBA00022723"/>
    </source>
</evidence>
<keyword evidence="6" id="KW-0805">Transcription regulation</keyword>
<dbReference type="InterPro" id="IPR000210">
    <property type="entry name" value="BTB/POZ_dom"/>
</dbReference>
<evidence type="ECO:0000256" key="6">
    <source>
        <dbReference type="ARBA" id="ARBA00023015"/>
    </source>
</evidence>
<dbReference type="InterPro" id="IPR050457">
    <property type="entry name" value="ZnFinger_BTB_dom_contain"/>
</dbReference>
<keyword evidence="4" id="KW-0863">Zinc-finger</keyword>
<keyword evidence="9" id="KW-0539">Nucleus</keyword>
<evidence type="ECO:0000256" key="7">
    <source>
        <dbReference type="ARBA" id="ARBA00023125"/>
    </source>
</evidence>
<evidence type="ECO:0000256" key="3">
    <source>
        <dbReference type="ARBA" id="ARBA00022737"/>
    </source>
</evidence>
<evidence type="ECO:0000256" key="9">
    <source>
        <dbReference type="ARBA" id="ARBA00023242"/>
    </source>
</evidence>
<dbReference type="AlphaFoldDB" id="A0A0V0J966"/>
<keyword evidence="2" id="KW-0479">Metal-binding</keyword>
<dbReference type="SUPFAM" id="SSF51101">
    <property type="entry name" value="Mannose-binding lectins"/>
    <property type="match status" value="1"/>
</dbReference>
<keyword evidence="7" id="KW-0238">DNA-binding</keyword>
<dbReference type="InterPro" id="IPR036404">
    <property type="entry name" value="Jacalin-like_lectin_dom_sf"/>
</dbReference>
<dbReference type="GO" id="GO:0008270">
    <property type="term" value="F:zinc ion binding"/>
    <property type="evidence" value="ECO:0007669"/>
    <property type="project" value="UniProtKB-KW"/>
</dbReference>
<protein>
    <submittedName>
        <fullName evidence="11">Kelch-like protein 24</fullName>
    </submittedName>
</protein>
<organism evidence="11">
    <name type="scientific">Schistocephalus solidus</name>
    <name type="common">Tapeworm</name>
    <dbReference type="NCBI Taxonomy" id="70667"/>
    <lineage>
        <taxon>Eukaryota</taxon>
        <taxon>Metazoa</taxon>
        <taxon>Spiralia</taxon>
        <taxon>Lophotrochozoa</taxon>
        <taxon>Platyhelminthes</taxon>
        <taxon>Cestoda</taxon>
        <taxon>Eucestoda</taxon>
        <taxon>Diphyllobothriidea</taxon>
        <taxon>Diphyllobothriidae</taxon>
        <taxon>Schistocephalus</taxon>
    </lineage>
</organism>
<keyword evidence="5" id="KW-0862">Zinc</keyword>
<evidence type="ECO:0000256" key="1">
    <source>
        <dbReference type="ARBA" id="ARBA00004123"/>
    </source>
</evidence>
<keyword evidence="8" id="KW-0804">Transcription</keyword>
<gene>
    <name evidence="11" type="primary">KLH24</name>
    <name evidence="11" type="ORF">TR91026</name>
</gene>
<dbReference type="PANTHER" id="PTHR46105">
    <property type="entry name" value="AGAP004733-PA"/>
    <property type="match status" value="1"/>
</dbReference>
<keyword evidence="3" id="KW-0677">Repeat</keyword>
<dbReference type="SMART" id="SM00225">
    <property type="entry name" value="BTB"/>
    <property type="match status" value="1"/>
</dbReference>
<evidence type="ECO:0000256" key="4">
    <source>
        <dbReference type="ARBA" id="ARBA00022771"/>
    </source>
</evidence>
<feature type="domain" description="BTB" evidence="10">
    <location>
        <begin position="38"/>
        <end position="104"/>
    </location>
</feature>
<dbReference type="GO" id="GO:0005634">
    <property type="term" value="C:nucleus"/>
    <property type="evidence" value="ECO:0007669"/>
    <property type="project" value="UniProtKB-SubCell"/>
</dbReference>
<evidence type="ECO:0000256" key="5">
    <source>
        <dbReference type="ARBA" id="ARBA00022833"/>
    </source>
</evidence>
<dbReference type="PROSITE" id="PS50097">
    <property type="entry name" value="BTB"/>
    <property type="match status" value="1"/>
</dbReference>
<dbReference type="GO" id="GO:0000981">
    <property type="term" value="F:DNA-binding transcription factor activity, RNA polymerase II-specific"/>
    <property type="evidence" value="ECO:0007669"/>
    <property type="project" value="TreeGrafter"/>
</dbReference>
<proteinExistence type="predicted"/>
<evidence type="ECO:0000259" key="10">
    <source>
        <dbReference type="PROSITE" id="PS50097"/>
    </source>
</evidence>
<dbReference type="Gene3D" id="3.30.710.10">
    <property type="entry name" value="Potassium Channel Kv1.1, Chain A"/>
    <property type="match status" value="1"/>
</dbReference>
<dbReference type="Pfam" id="PF00651">
    <property type="entry name" value="BTB"/>
    <property type="match status" value="1"/>
</dbReference>
<accession>A0A0V0J966</accession>